<evidence type="ECO:0000313" key="4">
    <source>
        <dbReference type="Proteomes" id="UP000004959"/>
    </source>
</evidence>
<keyword evidence="2" id="KW-1133">Transmembrane helix</keyword>
<dbReference type="HOGENOM" id="CLU_1287790_0_0_9"/>
<dbReference type="InterPro" id="IPR029058">
    <property type="entry name" value="AB_hydrolase_fold"/>
</dbReference>
<feature type="compositionally biased region" description="Polar residues" evidence="1">
    <location>
        <begin position="33"/>
        <end position="63"/>
    </location>
</feature>
<keyword evidence="2" id="KW-0472">Membrane</keyword>
<dbReference type="OrthoDB" id="9794725at2"/>
<reference evidence="3 4" key="1">
    <citation type="journal article" date="2012" name="PLoS ONE">
        <title>Functional divergence in the genus oenococcus as predicted by genome sequencing of the newly-described species, Oenococcus kitaharae.</title>
        <authorList>
            <person name="Borneman A.R."/>
            <person name="McCarthy J.M."/>
            <person name="Chambers P.J."/>
            <person name="Bartowsky E.J."/>
        </authorList>
    </citation>
    <scope>NUCLEOTIDE SEQUENCE [LARGE SCALE GENOMIC DNA]</scope>
    <source>
        <strain evidence="4">DSM17330</strain>
    </source>
</reference>
<gene>
    <name evidence="3" type="ORF">OKIT_0118</name>
</gene>
<evidence type="ECO:0008006" key="5">
    <source>
        <dbReference type="Google" id="ProtNLM"/>
    </source>
</evidence>
<protein>
    <recommendedName>
        <fullName evidence="5">Alpha/beta hydrolase fold-3 domain-containing protein</fullName>
    </recommendedName>
</protein>
<accession>G9WES2</accession>
<keyword evidence="2" id="KW-0812">Transmembrane</keyword>
<dbReference type="Gene3D" id="3.40.50.1820">
    <property type="entry name" value="alpha/beta hydrolase"/>
    <property type="match status" value="1"/>
</dbReference>
<comment type="caution">
    <text evidence="3">The sequence shown here is derived from an EMBL/GenBank/DDBJ whole genome shotgun (WGS) entry which is preliminary data.</text>
</comment>
<name>G9WES2_9LACO</name>
<dbReference type="Proteomes" id="UP000004959">
    <property type="component" value="Chromosome"/>
</dbReference>
<keyword evidence="4" id="KW-1185">Reference proteome</keyword>
<organism evidence="3 4">
    <name type="scientific">Oenococcus kitaharae DSM 17330</name>
    <dbReference type="NCBI Taxonomy" id="1045004"/>
    <lineage>
        <taxon>Bacteria</taxon>
        <taxon>Bacillati</taxon>
        <taxon>Bacillota</taxon>
        <taxon>Bacilli</taxon>
        <taxon>Lactobacillales</taxon>
        <taxon>Lactobacillaceae</taxon>
        <taxon>Oenococcus</taxon>
    </lineage>
</organism>
<dbReference type="EMBL" id="AFVZ01000001">
    <property type="protein sequence ID" value="EHN58245.1"/>
    <property type="molecule type" value="Genomic_DNA"/>
</dbReference>
<dbReference type="AlphaFoldDB" id="G9WES2"/>
<feature type="region of interest" description="Disordered" evidence="1">
    <location>
        <begin position="33"/>
        <end position="71"/>
    </location>
</feature>
<evidence type="ECO:0000256" key="1">
    <source>
        <dbReference type="SAM" id="MobiDB-lite"/>
    </source>
</evidence>
<feature type="transmembrane region" description="Helical" evidence="2">
    <location>
        <begin position="6"/>
        <end position="24"/>
    </location>
</feature>
<proteinExistence type="predicted"/>
<dbReference type="RefSeq" id="WP_007744386.1">
    <property type="nucleotide sequence ID" value="NZ_CM001398.1"/>
</dbReference>
<dbReference type="PATRIC" id="fig|1045004.4.peg.120"/>
<evidence type="ECO:0000256" key="2">
    <source>
        <dbReference type="SAM" id="Phobius"/>
    </source>
</evidence>
<dbReference type="SUPFAM" id="SSF53474">
    <property type="entry name" value="alpha/beta-Hydrolases"/>
    <property type="match status" value="1"/>
</dbReference>
<evidence type="ECO:0000313" key="3">
    <source>
        <dbReference type="EMBL" id="EHN58245.1"/>
    </source>
</evidence>
<sequence>MKKNRWIIALSALVVIAAIGYFLLRPFWTPASKNQASQSSTGNQNSAAQNPNPRNSGESSTDQGRPKAPLAGVVSPTLKADAHRHQTFDLWQKNNVPTQTDYKAAGGNDDGANFRPNMISFPVARGTKIKGAVLICAGGTFQFRSNVNEGYPVAEELAKRGYVSFVVNYRVLPYTQHEGALDLAAVSAMLVHSPMFTVFRKRTLLSWDSQPVVF</sequence>